<gene>
    <name evidence="2" type="ORF">COT66_00255</name>
</gene>
<dbReference type="Gene3D" id="3.40.30.10">
    <property type="entry name" value="Glutaredoxin"/>
    <property type="match status" value="1"/>
</dbReference>
<dbReference type="EMBL" id="PEZK01000004">
    <property type="protein sequence ID" value="PIU02450.1"/>
    <property type="molecule type" value="Genomic_DNA"/>
</dbReference>
<dbReference type="CDD" id="cd02947">
    <property type="entry name" value="TRX_family"/>
    <property type="match status" value="1"/>
</dbReference>
<protein>
    <recommendedName>
        <fullName evidence="1">Thioredoxin domain-containing protein</fullName>
    </recommendedName>
</protein>
<evidence type="ECO:0000259" key="1">
    <source>
        <dbReference type="Pfam" id="PF00085"/>
    </source>
</evidence>
<evidence type="ECO:0000313" key="3">
    <source>
        <dbReference type="Proteomes" id="UP000231214"/>
    </source>
</evidence>
<dbReference type="SUPFAM" id="SSF52833">
    <property type="entry name" value="Thioredoxin-like"/>
    <property type="match status" value="1"/>
</dbReference>
<proteinExistence type="predicted"/>
<accession>A0A2M6XBK2</accession>
<dbReference type="InterPro" id="IPR013766">
    <property type="entry name" value="Thioredoxin_domain"/>
</dbReference>
<dbReference type="Pfam" id="PF00085">
    <property type="entry name" value="Thioredoxin"/>
    <property type="match status" value="1"/>
</dbReference>
<feature type="domain" description="Thioredoxin" evidence="1">
    <location>
        <begin position="3"/>
        <end position="84"/>
    </location>
</feature>
<sequence>MKVLKFGAVWCSGCLVMRPRWKEIEAELPWLQTEYYDYDQDKKMVAKYAIDRGKLPVFIYLDKTGCEITRQVGELKKEELLKIILANQDR</sequence>
<dbReference type="Proteomes" id="UP000231214">
    <property type="component" value="Unassembled WGS sequence"/>
</dbReference>
<dbReference type="InterPro" id="IPR036249">
    <property type="entry name" value="Thioredoxin-like_sf"/>
</dbReference>
<organism evidence="2 3">
    <name type="scientific">Candidatus Shapirobacteria bacterium CG09_land_8_20_14_0_10_49_15</name>
    <dbReference type="NCBI Taxonomy" id="1974482"/>
    <lineage>
        <taxon>Bacteria</taxon>
        <taxon>Candidatus Shapironibacteriota</taxon>
    </lineage>
</organism>
<dbReference type="AlphaFoldDB" id="A0A2M6XBK2"/>
<evidence type="ECO:0000313" key="2">
    <source>
        <dbReference type="EMBL" id="PIU02450.1"/>
    </source>
</evidence>
<reference evidence="3" key="1">
    <citation type="submission" date="2017-09" db="EMBL/GenBank/DDBJ databases">
        <title>Depth-based differentiation of microbial function through sediment-hosted aquifers and enrichment of novel symbionts in the deep terrestrial subsurface.</title>
        <authorList>
            <person name="Probst A.J."/>
            <person name="Ladd B."/>
            <person name="Jarett J.K."/>
            <person name="Geller-Mcgrath D.E."/>
            <person name="Sieber C.M.K."/>
            <person name="Emerson J.B."/>
            <person name="Anantharaman K."/>
            <person name="Thomas B.C."/>
            <person name="Malmstrom R."/>
            <person name="Stieglmeier M."/>
            <person name="Klingl A."/>
            <person name="Woyke T."/>
            <person name="Ryan C.M."/>
            <person name="Banfield J.F."/>
        </authorList>
    </citation>
    <scope>NUCLEOTIDE SEQUENCE [LARGE SCALE GENOMIC DNA]</scope>
</reference>
<name>A0A2M6XBK2_9BACT</name>
<comment type="caution">
    <text evidence="2">The sequence shown here is derived from an EMBL/GenBank/DDBJ whole genome shotgun (WGS) entry which is preliminary data.</text>
</comment>